<accession>A0ABS2JLW5</accession>
<reference evidence="1 2" key="1">
    <citation type="submission" date="2021-02" db="EMBL/GenBank/DDBJ databases">
        <authorList>
            <person name="Lee D.-H."/>
        </authorList>
    </citation>
    <scope>NUCLEOTIDE SEQUENCE [LARGE SCALE GENOMIC DNA]</scope>
    <source>
        <strain evidence="1 2">MMS20-R2-29</strain>
    </source>
</reference>
<name>A0ABS2JLW5_9ACTN</name>
<dbReference type="EMBL" id="JAFEUO010000010">
    <property type="protein sequence ID" value="MBM7086459.1"/>
    <property type="molecule type" value="Genomic_DNA"/>
</dbReference>
<proteinExistence type="predicted"/>
<sequence>MADRKGYLDVRTHVSTVFNPNARLPNQVFRGDARNSLFCEFDAVLAPEFWPALRAMAGWHGDRQVELLVLEPDCDEFYFPEYRVYPAVSLSVEADLDDYWAAIGYEPDDDVMGSIAISAKVIAVTGPSGRWGCWGERDAEIAVFQGFPNATVRNEWRTQFGPFLGVSGALDTYLPLAFAGRTVPGEYAAILATNYGPSTDLPS</sequence>
<dbReference type="RefSeq" id="WP_204961643.1">
    <property type="nucleotide sequence ID" value="NZ_JAFEUO010000010.1"/>
</dbReference>
<evidence type="ECO:0000313" key="1">
    <source>
        <dbReference type="EMBL" id="MBM7086459.1"/>
    </source>
</evidence>
<organism evidence="1 2">
    <name type="scientific">Micromonospora humidisoli</name>
    <dbReference type="NCBI Taxonomy" id="2807622"/>
    <lineage>
        <taxon>Bacteria</taxon>
        <taxon>Bacillati</taxon>
        <taxon>Actinomycetota</taxon>
        <taxon>Actinomycetes</taxon>
        <taxon>Micromonosporales</taxon>
        <taxon>Micromonosporaceae</taxon>
        <taxon>Micromonospora</taxon>
    </lineage>
</organism>
<evidence type="ECO:0000313" key="2">
    <source>
        <dbReference type="Proteomes" id="UP000809587"/>
    </source>
</evidence>
<dbReference type="Proteomes" id="UP000809587">
    <property type="component" value="Unassembled WGS sequence"/>
</dbReference>
<comment type="caution">
    <text evidence="1">The sequence shown here is derived from an EMBL/GenBank/DDBJ whole genome shotgun (WGS) entry which is preliminary data.</text>
</comment>
<keyword evidence="2" id="KW-1185">Reference proteome</keyword>
<gene>
    <name evidence="1" type="ORF">JQN84_28415</name>
</gene>
<protein>
    <submittedName>
        <fullName evidence="1">Uncharacterized protein</fullName>
    </submittedName>
</protein>